<protein>
    <submittedName>
        <fullName evidence="1">Uncharacterized protein</fullName>
    </submittedName>
</protein>
<comment type="caution">
    <text evidence="1">The sequence shown here is derived from an EMBL/GenBank/DDBJ whole genome shotgun (WGS) entry which is preliminary data.</text>
</comment>
<accession>A0ABS3A597</accession>
<sequence length="77" mass="8430">MLWLSAPDGGVGFRILASSHPNYTIKIVCNTPDNICEQGTYRYTGTELQEVEISDIASYLGESIGLVNGEFMVKISD</sequence>
<proteinExistence type="predicted"/>
<keyword evidence="2" id="KW-1185">Reference proteome</keyword>
<organism evidence="1 2">
    <name type="scientific">Vibrio neptunius</name>
    <dbReference type="NCBI Taxonomy" id="170651"/>
    <lineage>
        <taxon>Bacteria</taxon>
        <taxon>Pseudomonadati</taxon>
        <taxon>Pseudomonadota</taxon>
        <taxon>Gammaproteobacteria</taxon>
        <taxon>Vibrionales</taxon>
        <taxon>Vibrionaceae</taxon>
        <taxon>Vibrio</taxon>
    </lineage>
</organism>
<dbReference type="Proteomes" id="UP000779070">
    <property type="component" value="Unassembled WGS sequence"/>
</dbReference>
<reference evidence="1 2" key="1">
    <citation type="submission" date="2021-02" db="EMBL/GenBank/DDBJ databases">
        <title>Draft Genome Sequences of 5 Vibrio neptunius Strains Isolated From of Bivalve Hatcheries.</title>
        <authorList>
            <person name="Galvis F."/>
            <person name="Barja J.L."/>
            <person name="Lemos M.L."/>
            <person name="Balado M."/>
        </authorList>
    </citation>
    <scope>NUCLEOTIDE SEQUENCE [LARGE SCALE GENOMIC DNA]</scope>
    <source>
        <strain evidence="1 2">PP-145.98</strain>
    </source>
</reference>
<gene>
    <name evidence="1" type="ORF">JYA62_18460</name>
</gene>
<name>A0ABS3A597_9VIBR</name>
<evidence type="ECO:0000313" key="1">
    <source>
        <dbReference type="EMBL" id="MBN3579647.1"/>
    </source>
</evidence>
<evidence type="ECO:0000313" key="2">
    <source>
        <dbReference type="Proteomes" id="UP000779070"/>
    </source>
</evidence>
<dbReference type="EMBL" id="JAFHLB010000027">
    <property type="protein sequence ID" value="MBN3579647.1"/>
    <property type="molecule type" value="Genomic_DNA"/>
</dbReference>